<sequence>MIVDKLIPHEIDRIFRSQNDRLRNADEPHMMRPKNKRKPLKGAARVLYLEGKATLNKAEALASSGLGLSKIKVPEPEKTEEKDK</sequence>
<feature type="compositionally biased region" description="Basic and acidic residues" evidence="1">
    <location>
        <begin position="19"/>
        <end position="30"/>
    </location>
</feature>
<dbReference type="EMBL" id="UINC01047253">
    <property type="protein sequence ID" value="SVB56297.1"/>
    <property type="molecule type" value="Genomic_DNA"/>
</dbReference>
<dbReference type="AlphaFoldDB" id="A0A382F2J8"/>
<gene>
    <name evidence="2" type="ORF">METZ01_LOCUS209151</name>
</gene>
<protein>
    <submittedName>
        <fullName evidence="2">Uncharacterized protein</fullName>
    </submittedName>
</protein>
<accession>A0A382F2J8</accession>
<proteinExistence type="predicted"/>
<reference evidence="2" key="1">
    <citation type="submission" date="2018-05" db="EMBL/GenBank/DDBJ databases">
        <authorList>
            <person name="Lanie J.A."/>
            <person name="Ng W.-L."/>
            <person name="Kazmierczak K.M."/>
            <person name="Andrzejewski T.M."/>
            <person name="Davidsen T.M."/>
            <person name="Wayne K.J."/>
            <person name="Tettelin H."/>
            <person name="Glass J.I."/>
            <person name="Rusch D."/>
            <person name="Podicherti R."/>
            <person name="Tsui H.-C.T."/>
            <person name="Winkler M.E."/>
        </authorList>
    </citation>
    <scope>NUCLEOTIDE SEQUENCE</scope>
</reference>
<name>A0A382F2J8_9ZZZZ</name>
<feature type="region of interest" description="Disordered" evidence="1">
    <location>
        <begin position="19"/>
        <end position="39"/>
    </location>
</feature>
<evidence type="ECO:0000313" key="2">
    <source>
        <dbReference type="EMBL" id="SVB56297.1"/>
    </source>
</evidence>
<organism evidence="2">
    <name type="scientific">marine metagenome</name>
    <dbReference type="NCBI Taxonomy" id="408172"/>
    <lineage>
        <taxon>unclassified sequences</taxon>
        <taxon>metagenomes</taxon>
        <taxon>ecological metagenomes</taxon>
    </lineage>
</organism>
<evidence type="ECO:0000256" key="1">
    <source>
        <dbReference type="SAM" id="MobiDB-lite"/>
    </source>
</evidence>